<gene>
    <name evidence="2" type="ORF">PoB_006716600</name>
</gene>
<sequence>MLEEDFLANVKNYVSAVKAAIRDEPPTKAEEIFHSAVSFLTHEIPDPTRQIITLQQQSNPTNSTVTPEQVTVNPSSNSSAESSPTASQN</sequence>
<organism evidence="2 3">
    <name type="scientific">Plakobranchus ocellatus</name>
    <dbReference type="NCBI Taxonomy" id="259542"/>
    <lineage>
        <taxon>Eukaryota</taxon>
        <taxon>Metazoa</taxon>
        <taxon>Spiralia</taxon>
        <taxon>Lophotrochozoa</taxon>
        <taxon>Mollusca</taxon>
        <taxon>Gastropoda</taxon>
        <taxon>Heterobranchia</taxon>
        <taxon>Euthyneura</taxon>
        <taxon>Panpulmonata</taxon>
        <taxon>Sacoglossa</taxon>
        <taxon>Placobranchoidea</taxon>
        <taxon>Plakobranchidae</taxon>
        <taxon>Plakobranchus</taxon>
    </lineage>
</organism>
<dbReference type="AlphaFoldDB" id="A0AAV4D924"/>
<accession>A0AAV4D924</accession>
<dbReference type="EMBL" id="BLXT01007628">
    <property type="protein sequence ID" value="GFO40661.1"/>
    <property type="molecule type" value="Genomic_DNA"/>
</dbReference>
<reference evidence="2 3" key="1">
    <citation type="journal article" date="2021" name="Elife">
        <title>Chloroplast acquisition without the gene transfer in kleptoplastic sea slugs, Plakobranchus ocellatus.</title>
        <authorList>
            <person name="Maeda T."/>
            <person name="Takahashi S."/>
            <person name="Yoshida T."/>
            <person name="Shimamura S."/>
            <person name="Takaki Y."/>
            <person name="Nagai Y."/>
            <person name="Toyoda A."/>
            <person name="Suzuki Y."/>
            <person name="Arimoto A."/>
            <person name="Ishii H."/>
            <person name="Satoh N."/>
            <person name="Nishiyama T."/>
            <person name="Hasebe M."/>
            <person name="Maruyama T."/>
            <person name="Minagawa J."/>
            <person name="Obokata J."/>
            <person name="Shigenobu S."/>
        </authorList>
    </citation>
    <scope>NUCLEOTIDE SEQUENCE [LARGE SCALE GENOMIC DNA]</scope>
</reference>
<comment type="caution">
    <text evidence="2">The sequence shown here is derived from an EMBL/GenBank/DDBJ whole genome shotgun (WGS) entry which is preliminary data.</text>
</comment>
<feature type="region of interest" description="Disordered" evidence="1">
    <location>
        <begin position="56"/>
        <end position="89"/>
    </location>
</feature>
<keyword evidence="3" id="KW-1185">Reference proteome</keyword>
<feature type="compositionally biased region" description="Low complexity" evidence="1">
    <location>
        <begin position="73"/>
        <end position="89"/>
    </location>
</feature>
<feature type="compositionally biased region" description="Polar residues" evidence="1">
    <location>
        <begin position="56"/>
        <end position="72"/>
    </location>
</feature>
<protein>
    <submittedName>
        <fullName evidence="2">Uncharacterized protein</fullName>
    </submittedName>
</protein>
<evidence type="ECO:0000256" key="1">
    <source>
        <dbReference type="SAM" id="MobiDB-lite"/>
    </source>
</evidence>
<evidence type="ECO:0000313" key="3">
    <source>
        <dbReference type="Proteomes" id="UP000735302"/>
    </source>
</evidence>
<dbReference type="Proteomes" id="UP000735302">
    <property type="component" value="Unassembled WGS sequence"/>
</dbReference>
<proteinExistence type="predicted"/>
<name>A0AAV4D924_9GAST</name>
<evidence type="ECO:0000313" key="2">
    <source>
        <dbReference type="EMBL" id="GFO40661.1"/>
    </source>
</evidence>